<dbReference type="AlphaFoldDB" id="A0ABD0ZCS8"/>
<evidence type="ECO:0000313" key="9">
    <source>
        <dbReference type="Proteomes" id="UP001558713"/>
    </source>
</evidence>
<organism evidence="8 9">
    <name type="scientific">Cardamine amara subsp. amara</name>
    <dbReference type="NCBI Taxonomy" id="228776"/>
    <lineage>
        <taxon>Eukaryota</taxon>
        <taxon>Viridiplantae</taxon>
        <taxon>Streptophyta</taxon>
        <taxon>Embryophyta</taxon>
        <taxon>Tracheophyta</taxon>
        <taxon>Spermatophyta</taxon>
        <taxon>Magnoliopsida</taxon>
        <taxon>eudicotyledons</taxon>
        <taxon>Gunneridae</taxon>
        <taxon>Pentapetalae</taxon>
        <taxon>rosids</taxon>
        <taxon>malvids</taxon>
        <taxon>Brassicales</taxon>
        <taxon>Brassicaceae</taxon>
        <taxon>Cardamineae</taxon>
        <taxon>Cardamine</taxon>
    </lineage>
</organism>
<name>A0ABD0ZCS8_CARAN</name>
<evidence type="ECO:0000256" key="4">
    <source>
        <dbReference type="ARBA" id="ARBA00022759"/>
    </source>
</evidence>
<dbReference type="GO" id="GO:0016787">
    <property type="term" value="F:hydrolase activity"/>
    <property type="evidence" value="ECO:0007669"/>
    <property type="project" value="UniProtKB-KW"/>
</dbReference>
<dbReference type="InterPro" id="IPR041373">
    <property type="entry name" value="RT_RNaseH"/>
</dbReference>
<keyword evidence="1" id="KW-0808">Transferase</keyword>
<keyword evidence="6" id="KW-0695">RNA-directed DNA polymerase</keyword>
<evidence type="ECO:0000259" key="7">
    <source>
        <dbReference type="Pfam" id="PF17917"/>
    </source>
</evidence>
<reference evidence="8 9" key="1">
    <citation type="submission" date="2024-04" db="EMBL/GenBank/DDBJ databases">
        <title>Genome assembly C_amara_ONT_v2.</title>
        <authorList>
            <person name="Yant L."/>
            <person name="Moore C."/>
            <person name="Slenker M."/>
        </authorList>
    </citation>
    <scope>NUCLEOTIDE SEQUENCE [LARGE SCALE GENOMIC DNA]</scope>
    <source>
        <tissue evidence="8">Leaf</tissue>
    </source>
</reference>
<keyword evidence="3" id="KW-0540">Nuclease</keyword>
<keyword evidence="2" id="KW-0548">Nucleotidyltransferase</keyword>
<protein>
    <recommendedName>
        <fullName evidence="7">Reverse transcriptase RNase H-like domain-containing protein</fullName>
    </recommendedName>
</protein>
<dbReference type="SUPFAM" id="SSF56672">
    <property type="entry name" value="DNA/RNA polymerases"/>
    <property type="match status" value="1"/>
</dbReference>
<sequence length="156" mass="18023">MDEAQCKYTTTEKELLAIVFAFEKFRSYLVGSKVTVHTDNATLKYLLTKKDAKPRLLRWILLLQEFDLEIKDKKGAENGVAYHLSRMNIEEETPMDDRLPEEQVYAIGICNVSEHPKEHQKEHPLSICSRMFLQFSGKGAPTQFSLVWRDSQLPSC</sequence>
<dbReference type="Proteomes" id="UP001558713">
    <property type="component" value="Unassembled WGS sequence"/>
</dbReference>
<dbReference type="Pfam" id="PF17917">
    <property type="entry name" value="RT_RNaseH"/>
    <property type="match status" value="1"/>
</dbReference>
<proteinExistence type="predicted"/>
<dbReference type="GO" id="GO:0003964">
    <property type="term" value="F:RNA-directed DNA polymerase activity"/>
    <property type="evidence" value="ECO:0007669"/>
    <property type="project" value="UniProtKB-KW"/>
</dbReference>
<evidence type="ECO:0000256" key="1">
    <source>
        <dbReference type="ARBA" id="ARBA00022679"/>
    </source>
</evidence>
<evidence type="ECO:0000313" key="8">
    <source>
        <dbReference type="EMBL" id="KAL1191826.1"/>
    </source>
</evidence>
<dbReference type="PANTHER" id="PTHR34072">
    <property type="entry name" value="ENZYMATIC POLYPROTEIN-RELATED"/>
    <property type="match status" value="1"/>
</dbReference>
<dbReference type="GO" id="GO:0004519">
    <property type="term" value="F:endonuclease activity"/>
    <property type="evidence" value="ECO:0007669"/>
    <property type="project" value="UniProtKB-KW"/>
</dbReference>
<feature type="domain" description="Reverse transcriptase RNase H-like" evidence="7">
    <location>
        <begin position="2"/>
        <end position="66"/>
    </location>
</feature>
<keyword evidence="9" id="KW-1185">Reference proteome</keyword>
<accession>A0ABD0ZCS8</accession>
<dbReference type="CDD" id="cd09274">
    <property type="entry name" value="RNase_HI_RT_Ty3"/>
    <property type="match status" value="1"/>
</dbReference>
<evidence type="ECO:0000256" key="6">
    <source>
        <dbReference type="ARBA" id="ARBA00022918"/>
    </source>
</evidence>
<dbReference type="EMBL" id="JBANAX010000841">
    <property type="protein sequence ID" value="KAL1191826.1"/>
    <property type="molecule type" value="Genomic_DNA"/>
</dbReference>
<comment type="caution">
    <text evidence="8">The sequence shown here is derived from an EMBL/GenBank/DDBJ whole genome shotgun (WGS) entry which is preliminary data.</text>
</comment>
<evidence type="ECO:0000256" key="5">
    <source>
        <dbReference type="ARBA" id="ARBA00022801"/>
    </source>
</evidence>
<evidence type="ECO:0000256" key="2">
    <source>
        <dbReference type="ARBA" id="ARBA00022695"/>
    </source>
</evidence>
<gene>
    <name evidence="8" type="ORF">V5N11_019035</name>
</gene>
<evidence type="ECO:0000256" key="3">
    <source>
        <dbReference type="ARBA" id="ARBA00022722"/>
    </source>
</evidence>
<keyword evidence="5" id="KW-0378">Hydrolase</keyword>
<dbReference type="InterPro" id="IPR043502">
    <property type="entry name" value="DNA/RNA_pol_sf"/>
</dbReference>
<keyword evidence="4" id="KW-0255">Endonuclease</keyword>
<dbReference type="PANTHER" id="PTHR34072:SF44">
    <property type="entry name" value="RNA-DIRECTED DNA POLYMERASE"/>
    <property type="match status" value="1"/>
</dbReference>